<gene>
    <name evidence="10" type="ORF">GCM10017044_00710</name>
</gene>
<comment type="caution">
    <text evidence="10">The sequence shown here is derived from an EMBL/GenBank/DDBJ whole genome shotgun (WGS) entry which is preliminary data.</text>
</comment>
<reference evidence="10" key="1">
    <citation type="journal article" date="2014" name="Int. J. Syst. Evol. Microbiol.">
        <title>Complete genome sequence of Corynebacterium casei LMG S-19264T (=DSM 44701T), isolated from a smear-ripened cheese.</title>
        <authorList>
            <consortium name="US DOE Joint Genome Institute (JGI-PGF)"/>
            <person name="Walter F."/>
            <person name="Albersmeier A."/>
            <person name="Kalinowski J."/>
            <person name="Ruckert C."/>
        </authorList>
    </citation>
    <scope>NUCLEOTIDE SEQUENCE</scope>
    <source>
        <strain evidence="10">KCTC 42590</strain>
    </source>
</reference>
<evidence type="ECO:0000256" key="9">
    <source>
        <dbReference type="SAM" id="SignalP"/>
    </source>
</evidence>
<evidence type="ECO:0000256" key="2">
    <source>
        <dbReference type="ARBA" id="ARBA00010548"/>
    </source>
</evidence>
<keyword evidence="6" id="KW-0249">Electron transport</keyword>
<dbReference type="InterPro" id="IPR015943">
    <property type="entry name" value="WD40/YVTN_repeat-like_dom_sf"/>
</dbReference>
<dbReference type="RefSeq" id="WP_191249578.1">
    <property type="nucleotide sequence ID" value="NZ_BNCI01000001.1"/>
</dbReference>
<sequence>MTTLKSLVATACFFCTGALAADDLPVEPTPNVVTLPSEYSKDWIFAQDLNFVEPVGGKIVVLDVAADTRNYKGAMNASLFASFTQSTTRPELYSAQTFYSRGTYGDRIDVLAIYDTATLSPVDEIILPGGKRGQTMSTRSNLVMSGNDRFAFVFNFTPAASVQIVDMVERKLLEEIQTPGCSQLYPTGDTNFAMQCAAGGMSVFEIDASGAFQKRHDTEAFNDIDDNPLFVKYARINDVAYFPTFLGDIQPIELKDGTAKPLESWSVLTPEEKAQNWRPGGWQVIDGGDTDGLFYILMHADGVEGSHKNGGSEVWVFDPETRTKVRTIPLPNWGITIAVTRGETPYLTVTNGNFELDVFNAKTGELLRTIGGGATQHAFQLFPVE</sequence>
<dbReference type="Proteomes" id="UP000630923">
    <property type="component" value="Unassembled WGS sequence"/>
</dbReference>
<keyword evidence="8" id="KW-1015">Disulfide bond</keyword>
<dbReference type="Pfam" id="PF06433">
    <property type="entry name" value="Me-amine-dh_H"/>
    <property type="match status" value="1"/>
</dbReference>
<organism evidence="10 11">
    <name type="scientific">Kordiimonas sediminis</name>
    <dbReference type="NCBI Taxonomy" id="1735581"/>
    <lineage>
        <taxon>Bacteria</taxon>
        <taxon>Pseudomonadati</taxon>
        <taxon>Pseudomonadota</taxon>
        <taxon>Alphaproteobacteria</taxon>
        <taxon>Kordiimonadales</taxon>
        <taxon>Kordiimonadaceae</taxon>
        <taxon>Kordiimonas</taxon>
    </lineage>
</organism>
<dbReference type="InterPro" id="IPR011044">
    <property type="entry name" value="Quino_amine_DH_bsu"/>
</dbReference>
<comment type="similarity">
    <text evidence="2">Belongs to the aromatic amine dehydrogenase heavy chain family.</text>
</comment>
<feature type="chain" id="PRO_5037271954" description="Amine dehydrogenase" evidence="9">
    <location>
        <begin position="21"/>
        <end position="385"/>
    </location>
</feature>
<name>A0A919AKV3_9PROT</name>
<dbReference type="SUPFAM" id="SSF50969">
    <property type="entry name" value="YVTN repeat-like/Quinoprotein amine dehydrogenase"/>
    <property type="match status" value="1"/>
</dbReference>
<evidence type="ECO:0000256" key="8">
    <source>
        <dbReference type="PIRSR" id="PIRSR609451-50"/>
    </source>
</evidence>
<feature type="disulfide bond" evidence="8">
    <location>
        <begin position="181"/>
        <end position="196"/>
    </location>
</feature>
<proteinExistence type="inferred from homology"/>
<evidence type="ECO:0000256" key="1">
    <source>
        <dbReference type="ARBA" id="ARBA00004418"/>
    </source>
</evidence>
<dbReference type="GO" id="GO:0030058">
    <property type="term" value="F:aliphatic amine dehydrogenase activity"/>
    <property type="evidence" value="ECO:0007669"/>
    <property type="project" value="InterPro"/>
</dbReference>
<keyword evidence="5" id="KW-0574">Periplasm</keyword>
<keyword evidence="11" id="KW-1185">Reference proteome</keyword>
<evidence type="ECO:0000256" key="4">
    <source>
        <dbReference type="ARBA" id="ARBA00022729"/>
    </source>
</evidence>
<accession>A0A919AKV3</accession>
<feature type="signal peptide" evidence="9">
    <location>
        <begin position="1"/>
        <end position="20"/>
    </location>
</feature>
<comment type="subcellular location">
    <subcellularLocation>
        <location evidence="1">Periplasm</location>
    </subcellularLocation>
</comment>
<evidence type="ECO:0000256" key="7">
    <source>
        <dbReference type="ARBA" id="ARBA00023002"/>
    </source>
</evidence>
<reference evidence="10" key="2">
    <citation type="submission" date="2020-09" db="EMBL/GenBank/DDBJ databases">
        <authorList>
            <person name="Sun Q."/>
            <person name="Kim S."/>
        </authorList>
    </citation>
    <scope>NUCLEOTIDE SEQUENCE</scope>
    <source>
        <strain evidence="10">KCTC 42590</strain>
    </source>
</reference>
<evidence type="ECO:0000313" key="10">
    <source>
        <dbReference type="EMBL" id="GHF10886.1"/>
    </source>
</evidence>
<evidence type="ECO:0000313" key="11">
    <source>
        <dbReference type="Proteomes" id="UP000630923"/>
    </source>
</evidence>
<dbReference type="InterPro" id="IPR009451">
    <property type="entry name" value="Metamine_DH_Hvc"/>
</dbReference>
<dbReference type="EMBL" id="BNCI01000001">
    <property type="protein sequence ID" value="GHF10886.1"/>
    <property type="molecule type" value="Genomic_DNA"/>
</dbReference>
<protein>
    <recommendedName>
        <fullName evidence="12">Amine dehydrogenase</fullName>
    </recommendedName>
</protein>
<evidence type="ECO:0000256" key="3">
    <source>
        <dbReference type="ARBA" id="ARBA00022448"/>
    </source>
</evidence>
<evidence type="ECO:0008006" key="12">
    <source>
        <dbReference type="Google" id="ProtNLM"/>
    </source>
</evidence>
<keyword evidence="7" id="KW-0560">Oxidoreductase</keyword>
<dbReference type="Gene3D" id="2.130.10.10">
    <property type="entry name" value="YVTN repeat-like/Quinoprotein amine dehydrogenase"/>
    <property type="match status" value="1"/>
</dbReference>
<keyword evidence="4 9" id="KW-0732">Signal</keyword>
<keyword evidence="3" id="KW-0813">Transport</keyword>
<dbReference type="GO" id="GO:0042597">
    <property type="term" value="C:periplasmic space"/>
    <property type="evidence" value="ECO:0007669"/>
    <property type="project" value="UniProtKB-SubCell"/>
</dbReference>
<dbReference type="AlphaFoldDB" id="A0A919AKV3"/>
<evidence type="ECO:0000256" key="5">
    <source>
        <dbReference type="ARBA" id="ARBA00022764"/>
    </source>
</evidence>
<evidence type="ECO:0000256" key="6">
    <source>
        <dbReference type="ARBA" id="ARBA00022982"/>
    </source>
</evidence>